<evidence type="ECO:0000256" key="1">
    <source>
        <dbReference type="ARBA" id="ARBA00001933"/>
    </source>
</evidence>
<dbReference type="GO" id="GO:0008483">
    <property type="term" value="F:transaminase activity"/>
    <property type="evidence" value="ECO:0007669"/>
    <property type="project" value="UniProtKB-KW"/>
</dbReference>
<dbReference type="PIRSF" id="PIRSF000521">
    <property type="entry name" value="Transaminase_4ab_Lys_Orn"/>
    <property type="match status" value="1"/>
</dbReference>
<dbReference type="Proteomes" id="UP000250079">
    <property type="component" value="Chromosome"/>
</dbReference>
<dbReference type="Gene3D" id="3.40.640.10">
    <property type="entry name" value="Type I PLP-dependent aspartate aminotransferase-like (Major domain)"/>
    <property type="match status" value="1"/>
</dbReference>
<sequence>MDVTQLNSLSALDAKHHLHGSTNPRTVIENGAMVVTGGSGIRIVDEDGKQYIEGLAGLWCAALGFDEERLVIAAEKQMREMPYYHSFLGRAPAPTIKLAEALSRITPAGINRFFFACSGSEAIDSAIKMVWYYNNAKGRPQKKKIISRLNSYHGVTVAGASLTRLKINQDGFDLPIDGFVQVPCPHYYRFGRDGETEYEFSMRLAEELEKTILEEGPETIAAFFAEPVQGAGGVIIPSQGYFDLIQPILKKYDILFVVDEVICGFCRTGNMFGADTYNLKPDIMTMAKGLSAGYQPISAVGISDEVFEGVLKLGDEKGAFGHGFTFGGHPVSAAVALETLNIYQERDMVGHVQAVSQTFQRRLHALADHALVGETRGVGLLGAVEMVADKSSKEKFDPALNMGTQVFEETKKNGLLFRAAGDTLLLCPPLIVMDSDVNEIFDILENALNTVANRI</sequence>
<proteinExistence type="inferred from homology"/>
<dbReference type="NCBIfam" id="NF005682">
    <property type="entry name" value="PRK07480.1"/>
    <property type="match status" value="1"/>
</dbReference>
<dbReference type="EMBL" id="CP018632">
    <property type="protein sequence ID" value="ASJ73097.1"/>
    <property type="molecule type" value="Genomic_DNA"/>
</dbReference>
<accession>A0A2Z2NZ72</accession>
<dbReference type="InterPro" id="IPR049704">
    <property type="entry name" value="Aminotrans_3_PPA_site"/>
</dbReference>
<keyword evidence="4 7" id="KW-0808">Transferase</keyword>
<evidence type="ECO:0000313" key="8">
    <source>
        <dbReference type="Proteomes" id="UP000250079"/>
    </source>
</evidence>
<dbReference type="PANTHER" id="PTHR43094">
    <property type="entry name" value="AMINOTRANSFERASE"/>
    <property type="match status" value="1"/>
</dbReference>
<evidence type="ECO:0000256" key="3">
    <source>
        <dbReference type="ARBA" id="ARBA00022576"/>
    </source>
</evidence>
<dbReference type="PANTHER" id="PTHR43094:SF1">
    <property type="entry name" value="AMINOTRANSFERASE CLASS-III"/>
    <property type="match status" value="1"/>
</dbReference>
<dbReference type="NCBIfam" id="NF004767">
    <property type="entry name" value="PRK06105.1"/>
    <property type="match status" value="1"/>
</dbReference>
<dbReference type="CDD" id="cd00610">
    <property type="entry name" value="OAT_like"/>
    <property type="match status" value="1"/>
</dbReference>
<evidence type="ECO:0000256" key="6">
    <source>
        <dbReference type="RuleBase" id="RU003560"/>
    </source>
</evidence>
<dbReference type="InterPro" id="IPR015421">
    <property type="entry name" value="PyrdxlP-dep_Trfase_major"/>
</dbReference>
<reference evidence="7 8" key="1">
    <citation type="submission" date="2016-12" db="EMBL/GenBank/DDBJ databases">
        <authorList>
            <person name="Song W.-J."/>
            <person name="Kurnit D.M."/>
        </authorList>
    </citation>
    <scope>NUCLEOTIDE SEQUENCE [LARGE SCALE GENOMIC DNA]</scope>
    <source>
        <strain evidence="7 8">IMCC3135</strain>
    </source>
</reference>
<keyword evidence="8" id="KW-1185">Reference proteome</keyword>
<evidence type="ECO:0000313" key="7">
    <source>
        <dbReference type="EMBL" id="ASJ73097.1"/>
    </source>
</evidence>
<keyword evidence="3 7" id="KW-0032">Aminotransferase</keyword>
<keyword evidence="5 6" id="KW-0663">Pyridoxal phosphate</keyword>
<dbReference type="FunFam" id="3.40.640.10:FF:000014">
    <property type="entry name" value="Adenosylmethionine-8-amino-7-oxononanoate aminotransferase, probable"/>
    <property type="match status" value="1"/>
</dbReference>
<dbReference type="AlphaFoldDB" id="A0A2Z2NZ72"/>
<evidence type="ECO:0000256" key="2">
    <source>
        <dbReference type="ARBA" id="ARBA00008954"/>
    </source>
</evidence>
<comment type="similarity">
    <text evidence="2 6">Belongs to the class-III pyridoxal-phosphate-dependent aminotransferase family.</text>
</comment>
<organism evidence="7 8">
    <name type="scientific">Granulosicoccus antarcticus IMCC3135</name>
    <dbReference type="NCBI Taxonomy" id="1192854"/>
    <lineage>
        <taxon>Bacteria</taxon>
        <taxon>Pseudomonadati</taxon>
        <taxon>Pseudomonadota</taxon>
        <taxon>Gammaproteobacteria</taxon>
        <taxon>Chromatiales</taxon>
        <taxon>Granulosicoccaceae</taxon>
        <taxon>Granulosicoccus</taxon>
    </lineage>
</organism>
<gene>
    <name evidence="7" type="ORF">IMCC3135_15065</name>
</gene>
<evidence type="ECO:0000256" key="5">
    <source>
        <dbReference type="ARBA" id="ARBA00022898"/>
    </source>
</evidence>
<dbReference type="InterPro" id="IPR015422">
    <property type="entry name" value="PyrdxlP-dep_Trfase_small"/>
</dbReference>
<dbReference type="RefSeq" id="WP_205738052.1">
    <property type="nucleotide sequence ID" value="NZ_CP018632.1"/>
</dbReference>
<evidence type="ECO:0000256" key="4">
    <source>
        <dbReference type="ARBA" id="ARBA00022679"/>
    </source>
</evidence>
<comment type="cofactor">
    <cofactor evidence="1">
        <name>pyridoxal 5'-phosphate</name>
        <dbReference type="ChEBI" id="CHEBI:597326"/>
    </cofactor>
</comment>
<dbReference type="SUPFAM" id="SSF53383">
    <property type="entry name" value="PLP-dependent transferases"/>
    <property type="match status" value="1"/>
</dbReference>
<dbReference type="InterPro" id="IPR015424">
    <property type="entry name" value="PyrdxlP-dep_Trfase"/>
</dbReference>
<dbReference type="InterPro" id="IPR005814">
    <property type="entry name" value="Aminotrans_3"/>
</dbReference>
<dbReference type="GO" id="GO:0030170">
    <property type="term" value="F:pyridoxal phosphate binding"/>
    <property type="evidence" value="ECO:0007669"/>
    <property type="project" value="InterPro"/>
</dbReference>
<dbReference type="Pfam" id="PF00202">
    <property type="entry name" value="Aminotran_3"/>
    <property type="match status" value="1"/>
</dbReference>
<name>A0A2Z2NZ72_9GAMM</name>
<dbReference type="EC" id="2.6.1.-" evidence="7"/>
<dbReference type="KEGG" id="gai:IMCC3135_15065"/>
<dbReference type="Gene3D" id="3.90.1150.10">
    <property type="entry name" value="Aspartate Aminotransferase, domain 1"/>
    <property type="match status" value="1"/>
</dbReference>
<protein>
    <submittedName>
        <fullName evidence="7">Putative aminotransferase</fullName>
        <ecNumber evidence="7">2.6.1.-</ecNumber>
    </submittedName>
</protein>
<dbReference type="PROSITE" id="PS00600">
    <property type="entry name" value="AA_TRANSFER_CLASS_3"/>
    <property type="match status" value="1"/>
</dbReference>